<evidence type="ECO:0000259" key="5">
    <source>
        <dbReference type="Pfam" id="PF01593"/>
    </source>
</evidence>
<dbReference type="InterPro" id="IPR002937">
    <property type="entry name" value="Amino_oxidase"/>
</dbReference>
<dbReference type="GO" id="GO:0016491">
    <property type="term" value="F:oxidoreductase activity"/>
    <property type="evidence" value="ECO:0007669"/>
    <property type="project" value="InterPro"/>
</dbReference>
<evidence type="ECO:0000256" key="2">
    <source>
        <dbReference type="ARBA" id="ARBA00038825"/>
    </source>
</evidence>
<gene>
    <name evidence="6" type="ORF">FCK90_08025</name>
</gene>
<evidence type="ECO:0000256" key="3">
    <source>
        <dbReference type="ARBA" id="ARBA00040298"/>
    </source>
</evidence>
<evidence type="ECO:0000313" key="7">
    <source>
        <dbReference type="Proteomes" id="UP000325957"/>
    </source>
</evidence>
<dbReference type="AlphaFoldDB" id="A0A5J5KXP3"/>
<dbReference type="Gene3D" id="3.90.660.50">
    <property type="match status" value="1"/>
</dbReference>
<protein>
    <recommendedName>
        <fullName evidence="3">Pyridine nucleotide-disulfide oxidoreductase domain-containing protein 2</fullName>
    </recommendedName>
</protein>
<feature type="region of interest" description="Disordered" evidence="4">
    <location>
        <begin position="24"/>
        <end position="59"/>
    </location>
</feature>
<evidence type="ECO:0000313" key="6">
    <source>
        <dbReference type="EMBL" id="KAA9394188.1"/>
    </source>
</evidence>
<comment type="caution">
    <text evidence="6">The sequence shown here is derived from an EMBL/GenBank/DDBJ whole genome shotgun (WGS) entry which is preliminary data.</text>
</comment>
<dbReference type="SUPFAM" id="SSF51905">
    <property type="entry name" value="FAD/NAD(P)-binding domain"/>
    <property type="match status" value="1"/>
</dbReference>
<reference evidence="6 7" key="1">
    <citation type="submission" date="2019-05" db="EMBL/GenBank/DDBJ databases">
        <title>Kocuria coralli sp. nov., a novel actinobacterium isolated from coral reef seawater.</title>
        <authorList>
            <person name="Li J."/>
        </authorList>
    </citation>
    <scope>NUCLEOTIDE SEQUENCE [LARGE SCALE GENOMIC DNA]</scope>
    <source>
        <strain evidence="6 7">SCSIO 13007</strain>
    </source>
</reference>
<feature type="compositionally biased region" description="Pro residues" evidence="4">
    <location>
        <begin position="29"/>
        <end position="40"/>
    </location>
</feature>
<organism evidence="6 7">
    <name type="scientific">Kocuria coralli</name>
    <dbReference type="NCBI Taxonomy" id="1461025"/>
    <lineage>
        <taxon>Bacteria</taxon>
        <taxon>Bacillati</taxon>
        <taxon>Actinomycetota</taxon>
        <taxon>Actinomycetes</taxon>
        <taxon>Micrococcales</taxon>
        <taxon>Micrococcaceae</taxon>
        <taxon>Kocuria</taxon>
    </lineage>
</organism>
<dbReference type="Proteomes" id="UP000325957">
    <property type="component" value="Unassembled WGS sequence"/>
</dbReference>
<dbReference type="Gene3D" id="3.50.50.60">
    <property type="entry name" value="FAD/NAD(P)-binding domain"/>
    <property type="match status" value="2"/>
</dbReference>
<dbReference type="OrthoDB" id="833207at2"/>
<dbReference type="PANTHER" id="PTHR10668:SF105">
    <property type="entry name" value="DEHYDROGENASE-RELATED"/>
    <property type="match status" value="1"/>
</dbReference>
<sequence>MFWTTAPIAPITSSPTAARAIQLSRNGPPGLPRRAGPPAPRFGREEPAGFLAGEPEGLRPFGFPRDLAEEAVIPARVGHGPESPGGRTCYSAVNGNAERDRVARRLRWCCTTGGARSASVRSGRFVAGTEPDPRRAPAGRWRSETVATDAVVVGAGPNGLSAACMLARAGVRVTVLEAQGTVGGAARSAALLGTGTVVDLGAACHPFGAVSPAFRALELESHGLEWVRPDIAAAHPLDGESPGLLHPGLEPTAEGLGADGPAWRALHRGPYANHAEIVRDSLGPLLRMPRHPLAMLDLGLRAPWPVTWTTRLFGSEQARGLFAGSAAHAALPMSAPLTSAFAVMFNVLGFVNGWPVARGGTQSIVDALVADLSAHGGRIETGRCVQDVRELGAPQITMLDLTPRQILRLRGLELPRRYRRALRTWSYGTAVHKVDLLLDGPVPWTDPRIGTAGTVHLGGTVAQIDRAEKLAARGRLPERPFVMVTQPSAVDPTRAPEGRHILWAYAHVPHGYRGPDGNPRLAGDRVIEQIERSAPGVRDRILQRIDHSPADLETMDANLVGGHIGGGSLGGLQQILRPAAVLNPYRTGGQGVYLCSSSTPPGGGVHGMGGYHAANTALQDLTRF</sequence>
<dbReference type="InterPro" id="IPR036188">
    <property type="entry name" value="FAD/NAD-bd_sf"/>
</dbReference>
<accession>A0A5J5KXP3</accession>
<dbReference type="PANTHER" id="PTHR10668">
    <property type="entry name" value="PHYTOENE DEHYDROGENASE"/>
    <property type="match status" value="1"/>
</dbReference>
<keyword evidence="7" id="KW-1185">Reference proteome</keyword>
<evidence type="ECO:0000256" key="4">
    <source>
        <dbReference type="SAM" id="MobiDB-lite"/>
    </source>
</evidence>
<dbReference type="PRINTS" id="PR00411">
    <property type="entry name" value="PNDRDTASEI"/>
</dbReference>
<dbReference type="Pfam" id="PF01593">
    <property type="entry name" value="Amino_oxidase"/>
    <property type="match status" value="1"/>
</dbReference>
<comment type="subunit">
    <text evidence="2">Interacts with COX5B; this interaction may contribute to localize PYROXD2 to the inner face of the inner mitochondrial membrane.</text>
</comment>
<dbReference type="EMBL" id="SZWF01000008">
    <property type="protein sequence ID" value="KAA9394188.1"/>
    <property type="molecule type" value="Genomic_DNA"/>
</dbReference>
<feature type="domain" description="Amine oxidase" evidence="5">
    <location>
        <begin position="159"/>
        <end position="607"/>
    </location>
</feature>
<proteinExistence type="predicted"/>
<comment type="function">
    <text evidence="1">Probable oxidoreductase that may play a role as regulator of mitochondrial function.</text>
</comment>
<name>A0A5J5KXP3_9MICC</name>
<evidence type="ECO:0000256" key="1">
    <source>
        <dbReference type="ARBA" id="ARBA00037217"/>
    </source>
</evidence>